<keyword evidence="5" id="KW-0804">Transcription</keyword>
<organism evidence="8 9">
    <name type="scientific">Desulfotignum phosphitoxidans DSM 13687</name>
    <dbReference type="NCBI Taxonomy" id="1286635"/>
    <lineage>
        <taxon>Bacteria</taxon>
        <taxon>Pseudomonadati</taxon>
        <taxon>Thermodesulfobacteriota</taxon>
        <taxon>Desulfobacteria</taxon>
        <taxon>Desulfobacterales</taxon>
        <taxon>Desulfobacteraceae</taxon>
        <taxon>Desulfotignum</taxon>
    </lineage>
</organism>
<dbReference type="FunFam" id="3.40.50.300:FF:000006">
    <property type="entry name" value="DNA-binding transcriptional regulator NtrC"/>
    <property type="match status" value="1"/>
</dbReference>
<dbReference type="Proteomes" id="UP000014216">
    <property type="component" value="Unassembled WGS sequence"/>
</dbReference>
<evidence type="ECO:0000256" key="5">
    <source>
        <dbReference type="ARBA" id="ARBA00023163"/>
    </source>
</evidence>
<dbReference type="PANTHER" id="PTHR32071:SF113">
    <property type="entry name" value="ALGINATE BIOSYNTHESIS TRANSCRIPTIONAL REGULATORY PROTEIN ALGB"/>
    <property type="match status" value="1"/>
</dbReference>
<dbReference type="AlphaFoldDB" id="S0FZV5"/>
<dbReference type="RefSeq" id="WP_006964930.1">
    <property type="nucleotide sequence ID" value="NZ_APJX01000002.1"/>
</dbReference>
<name>S0FZV5_9BACT</name>
<evidence type="ECO:0000256" key="4">
    <source>
        <dbReference type="ARBA" id="ARBA00023125"/>
    </source>
</evidence>
<dbReference type="InterPro" id="IPR027417">
    <property type="entry name" value="P-loop_NTPase"/>
</dbReference>
<dbReference type="SUPFAM" id="SSF52540">
    <property type="entry name" value="P-loop containing nucleoside triphosphate hydrolases"/>
    <property type="match status" value="1"/>
</dbReference>
<dbReference type="PROSITE" id="PS00688">
    <property type="entry name" value="SIGMA54_INTERACT_3"/>
    <property type="match status" value="1"/>
</dbReference>
<keyword evidence="9" id="KW-1185">Reference proteome</keyword>
<dbReference type="SUPFAM" id="SSF46689">
    <property type="entry name" value="Homeodomain-like"/>
    <property type="match status" value="1"/>
</dbReference>
<dbReference type="PROSITE" id="PS50045">
    <property type="entry name" value="SIGMA54_INTERACT_4"/>
    <property type="match status" value="1"/>
</dbReference>
<dbReference type="Gene3D" id="3.40.50.300">
    <property type="entry name" value="P-loop containing nucleotide triphosphate hydrolases"/>
    <property type="match status" value="1"/>
</dbReference>
<evidence type="ECO:0000256" key="2">
    <source>
        <dbReference type="ARBA" id="ARBA00022840"/>
    </source>
</evidence>
<dbReference type="Pfam" id="PF00158">
    <property type="entry name" value="Sigma54_activat"/>
    <property type="match status" value="1"/>
</dbReference>
<dbReference type="PANTHER" id="PTHR32071">
    <property type="entry name" value="TRANSCRIPTIONAL REGULATORY PROTEIN"/>
    <property type="match status" value="1"/>
</dbReference>
<dbReference type="InterPro" id="IPR025943">
    <property type="entry name" value="Sigma_54_int_dom_ATP-bd_2"/>
</dbReference>
<dbReference type="PROSITE" id="PS00676">
    <property type="entry name" value="SIGMA54_INTERACT_2"/>
    <property type="match status" value="1"/>
</dbReference>
<evidence type="ECO:0000313" key="9">
    <source>
        <dbReference type="Proteomes" id="UP000014216"/>
    </source>
</evidence>
<proteinExistence type="predicted"/>
<dbReference type="Gene3D" id="1.10.8.60">
    <property type="match status" value="1"/>
</dbReference>
<dbReference type="Pfam" id="PF25601">
    <property type="entry name" value="AAA_lid_14"/>
    <property type="match status" value="1"/>
</dbReference>
<reference evidence="8 9" key="1">
    <citation type="journal article" date="2013" name="Genome Announc.">
        <title>Draft Genome Sequence of Desulfotignum phosphitoxidans DSM 13687 Strain FiPS-3.</title>
        <authorList>
            <person name="Poehlein A."/>
            <person name="Daniel R."/>
            <person name="Simeonova D.D."/>
        </authorList>
    </citation>
    <scope>NUCLEOTIDE SEQUENCE [LARGE SCALE GENOMIC DNA]</scope>
    <source>
        <strain evidence="8 9">DSM 13687</strain>
    </source>
</reference>
<dbReference type="GO" id="GO:0006355">
    <property type="term" value="P:regulation of DNA-templated transcription"/>
    <property type="evidence" value="ECO:0007669"/>
    <property type="project" value="InterPro"/>
</dbReference>
<dbReference type="InterPro" id="IPR003593">
    <property type="entry name" value="AAA+_ATPase"/>
</dbReference>
<dbReference type="GO" id="GO:0005524">
    <property type="term" value="F:ATP binding"/>
    <property type="evidence" value="ECO:0007669"/>
    <property type="project" value="UniProtKB-KW"/>
</dbReference>
<evidence type="ECO:0000259" key="7">
    <source>
        <dbReference type="PROSITE" id="PS50045"/>
    </source>
</evidence>
<dbReference type="PATRIC" id="fig|1286635.3.peg.1334"/>
<protein>
    <submittedName>
        <fullName evidence="8">Nif-specific regulatory protein, sigma 54-family</fullName>
    </submittedName>
</protein>
<dbReference type="InterPro" id="IPR025944">
    <property type="entry name" value="Sigma_54_int_dom_CS"/>
</dbReference>
<dbReference type="InterPro" id="IPR009057">
    <property type="entry name" value="Homeodomain-like_sf"/>
</dbReference>
<dbReference type="EMBL" id="APJX01000002">
    <property type="protein sequence ID" value="EMS80663.1"/>
    <property type="molecule type" value="Genomic_DNA"/>
</dbReference>
<keyword evidence="2" id="KW-0067">ATP-binding</keyword>
<keyword evidence="4" id="KW-0238">DNA-binding</keyword>
<dbReference type="Gene3D" id="1.10.10.60">
    <property type="entry name" value="Homeodomain-like"/>
    <property type="match status" value="1"/>
</dbReference>
<evidence type="ECO:0000256" key="3">
    <source>
        <dbReference type="ARBA" id="ARBA00023015"/>
    </source>
</evidence>
<feature type="region of interest" description="Disordered" evidence="6">
    <location>
        <begin position="257"/>
        <end position="281"/>
    </location>
</feature>
<gene>
    <name evidence="8" type="primary">nifA1</name>
    <name evidence="8" type="ORF">Dpo_2c03590</name>
</gene>
<keyword evidence="3" id="KW-0805">Transcription regulation</keyword>
<evidence type="ECO:0000256" key="6">
    <source>
        <dbReference type="SAM" id="MobiDB-lite"/>
    </source>
</evidence>
<dbReference type="InterPro" id="IPR002078">
    <property type="entry name" value="Sigma_54_int"/>
</dbReference>
<dbReference type="InterPro" id="IPR058031">
    <property type="entry name" value="AAA_lid_NorR"/>
</dbReference>
<comment type="caution">
    <text evidence="8">The sequence shown here is derived from an EMBL/GenBank/DDBJ whole genome shotgun (WGS) entry which is preliminary data.</text>
</comment>
<evidence type="ECO:0000256" key="1">
    <source>
        <dbReference type="ARBA" id="ARBA00022741"/>
    </source>
</evidence>
<dbReference type="SMART" id="SM00382">
    <property type="entry name" value="AAA"/>
    <property type="match status" value="1"/>
</dbReference>
<dbReference type="CDD" id="cd00009">
    <property type="entry name" value="AAA"/>
    <property type="match status" value="1"/>
</dbReference>
<sequence length="339" mass="37932">MKEILVLSRRPEDVDLVSQNLHMKKVYENIRSVAPTIATVLLLGDTGTGKGMTARLIHWYSQRFDKPFVEVHCGAIPDTLIESELFGHEKGAFTGADRKKPGKFELAAGGTVFLDEIGTITPSAQIKLLQVLQDGIYSRVGGDTLLKADVRIIAATNADIAHLVQTGQFRKDLYYRLNVFPVTIPALRDRLEDLPGLIEVFLKKLNIKYGKKITGIHPMVMDRFQRYDWPGNIRELENLLERACILEQTDLLLPQSFPLETMPDGDDSDPGSDTGTPLSKARQSAIDRFEQAYLTTLLGQTRGRIDQAAAAAGVTPRQLNRLLKRHRLNKNMFKPARDT</sequence>
<accession>S0FZV5</accession>
<feature type="domain" description="Sigma-54 factor interaction" evidence="7">
    <location>
        <begin position="16"/>
        <end position="245"/>
    </location>
</feature>
<evidence type="ECO:0000313" key="8">
    <source>
        <dbReference type="EMBL" id="EMS80663.1"/>
    </source>
</evidence>
<dbReference type="GO" id="GO:0003677">
    <property type="term" value="F:DNA binding"/>
    <property type="evidence" value="ECO:0007669"/>
    <property type="project" value="UniProtKB-KW"/>
</dbReference>
<keyword evidence="1" id="KW-0547">Nucleotide-binding</keyword>